<dbReference type="EMBL" id="CAXLJL010000101">
    <property type="protein sequence ID" value="CAL5131636.1"/>
    <property type="molecule type" value="Genomic_DNA"/>
</dbReference>
<protein>
    <recommendedName>
        <fullName evidence="4">Presequence protease, mitochondrial</fullName>
    </recommendedName>
</protein>
<comment type="caution">
    <text evidence="14">The sequence shown here is derived from an EMBL/GenBank/DDBJ whole genome shotgun (WGS) entry which is preliminary data.</text>
</comment>
<dbReference type="Pfam" id="PF05193">
    <property type="entry name" value="Peptidase_M16_C"/>
    <property type="match status" value="1"/>
</dbReference>
<comment type="similarity">
    <text evidence="3">Belongs to the peptidase M16 family. PreP subfamily.</text>
</comment>
<keyword evidence="7" id="KW-0378">Hydrolase</keyword>
<keyword evidence="8" id="KW-0862">Zinc</keyword>
<dbReference type="GO" id="GO:0046872">
    <property type="term" value="F:metal ion binding"/>
    <property type="evidence" value="ECO:0007669"/>
    <property type="project" value="UniProtKB-KW"/>
</dbReference>
<dbReference type="FunFam" id="3.30.830.10:FF:000009">
    <property type="entry name" value="Presequence protease, mitochondrial"/>
    <property type="match status" value="1"/>
</dbReference>
<dbReference type="Pfam" id="PF00675">
    <property type="entry name" value="Peptidase_M16"/>
    <property type="match status" value="1"/>
</dbReference>
<dbReference type="Proteomes" id="UP001497525">
    <property type="component" value="Unassembled WGS sequence"/>
</dbReference>
<evidence type="ECO:0000313" key="14">
    <source>
        <dbReference type="EMBL" id="CAL5131636.1"/>
    </source>
</evidence>
<evidence type="ECO:0000256" key="9">
    <source>
        <dbReference type="ARBA" id="ARBA00022946"/>
    </source>
</evidence>
<evidence type="ECO:0000256" key="10">
    <source>
        <dbReference type="ARBA" id="ARBA00023049"/>
    </source>
</evidence>
<dbReference type="SUPFAM" id="SSF63411">
    <property type="entry name" value="LuxS/MPP-like metallohydrolase"/>
    <property type="match status" value="4"/>
</dbReference>
<dbReference type="Gene3D" id="3.30.830.10">
    <property type="entry name" value="Metalloenzyme, LuxS/M16 peptidase-like"/>
    <property type="match status" value="4"/>
</dbReference>
<dbReference type="GO" id="GO:0016485">
    <property type="term" value="P:protein processing"/>
    <property type="evidence" value="ECO:0007669"/>
    <property type="project" value="TreeGrafter"/>
</dbReference>
<proteinExistence type="inferred from homology"/>
<dbReference type="FunFam" id="3.30.830.10:FF:000011">
    <property type="entry name" value="Presequence protease, mitochondrial"/>
    <property type="match status" value="1"/>
</dbReference>
<dbReference type="PANTHER" id="PTHR43016">
    <property type="entry name" value="PRESEQUENCE PROTEASE"/>
    <property type="match status" value="1"/>
</dbReference>
<organism evidence="14 15">
    <name type="scientific">Calicophoron daubneyi</name>
    <name type="common">Rumen fluke</name>
    <name type="synonym">Paramphistomum daubneyi</name>
    <dbReference type="NCBI Taxonomy" id="300641"/>
    <lineage>
        <taxon>Eukaryota</taxon>
        <taxon>Metazoa</taxon>
        <taxon>Spiralia</taxon>
        <taxon>Lophotrochozoa</taxon>
        <taxon>Platyhelminthes</taxon>
        <taxon>Trematoda</taxon>
        <taxon>Digenea</taxon>
        <taxon>Plagiorchiida</taxon>
        <taxon>Pronocephalata</taxon>
        <taxon>Paramphistomoidea</taxon>
        <taxon>Paramphistomidae</taxon>
        <taxon>Calicophoron</taxon>
    </lineage>
</organism>
<dbReference type="InterPro" id="IPR007863">
    <property type="entry name" value="Peptidase_M16_C"/>
</dbReference>
<feature type="domain" description="Peptidase M16C associated" evidence="13">
    <location>
        <begin position="472"/>
        <end position="727"/>
    </location>
</feature>
<dbReference type="SMART" id="SM01264">
    <property type="entry name" value="M16C_associated"/>
    <property type="match status" value="1"/>
</dbReference>
<feature type="region of interest" description="Disordered" evidence="12">
    <location>
        <begin position="977"/>
        <end position="1001"/>
    </location>
</feature>
<keyword evidence="5" id="KW-0645">Protease</keyword>
<dbReference type="InterPro" id="IPR013578">
    <property type="entry name" value="Peptidase_M16C_assoc"/>
</dbReference>
<dbReference type="Pfam" id="PF08367">
    <property type="entry name" value="M16C_assoc"/>
    <property type="match status" value="1"/>
</dbReference>
<evidence type="ECO:0000256" key="6">
    <source>
        <dbReference type="ARBA" id="ARBA00022723"/>
    </source>
</evidence>
<dbReference type="AlphaFoldDB" id="A0AAV2T621"/>
<evidence type="ECO:0000256" key="5">
    <source>
        <dbReference type="ARBA" id="ARBA00022670"/>
    </source>
</evidence>
<dbReference type="InterPro" id="IPR011765">
    <property type="entry name" value="Pept_M16_N"/>
</dbReference>
<evidence type="ECO:0000256" key="3">
    <source>
        <dbReference type="ARBA" id="ARBA00007575"/>
    </source>
</evidence>
<sequence>MSNQIRHLGVSKLLHGFKLRRSFEVHEFRLLAAELEHVKTGAKYWHLKRDDPNKTFSVQFRTTPRDDTGMSHILEHTTLCGSKKYPVRDPFFKMLHRSQANFMNALTANDWTMYPFSTMNEVDFQNLFQVYTDAVFNPQLTQLDFMQEGWRFEPSTLSDPNSDLQVKGVVYNEMKGVFSNSLNRFGQTVQNKLLPETYGYVSGGLPDCIPNLTWEALKEFHASCYHPSNAVFYTYGDTNLEWCLERLNSDYLEKYEALTLKNSVPLEPLWSEPRTLRLTCEPDPMAPDPDRQCFVCVSYRLDDIQNIYPNFVLGLISKLLVSGDNAPLYRGLIESGFGLDWAGGLCGMDQGGRTTSMHVGLQGVRLKDVDVYAERVRNILSQVVRDGFPKERVEATLHQYELAVRYDSARFGLNLIFGLSHAINHDANVEEALQVQKLIERFKKDLEANPSILQEMVQKYLLDNKHCLISSMNPVPSWQEEQTKKDQELQAQLVAKLTPAEREDCIQKAQQLVAKQQHKEDLSCLPCLQLYDISSDCRLEPFTEGDVLGRSVQLNEAPTNGLVHFHGLADLNELPDELLIYVPLFCDLFPRLGADGLSYLQMDHEIDMHTGGLCASPIVTAKLPSGEDGAGVSTPVRSVHISGYCLEQKVPNFFELWSKLFRAPTWNDTKRLITLILMSASGEWSANAIADSAHRFAIRRAAANLSPTLRTAELWSGLEQAMLVKQIATNLGSEDVKSVAYLDALIDRMTTIWKHIAVCTRFKFSLHGESKGLASGIEGLKQFIPSLSQLASPVSATEPDPAGSPPAVSENSYFIMPYTVHYTGEALPAPACDSPDFPVYRVLAQLLTSKYLHREIREKGGAYGGRATVQPEAILFYSYRDPHARQTLKTFDESLIWAQSAEFTPQDINEAKLAVFQELDQPVSAGSRGLTNFLYGISDDLRQAQRTRLFAVEASDVRAVAVKLANETSCGRTVLGPEKSSDWTTAEGENRPSWERVTISE</sequence>
<evidence type="ECO:0000256" key="1">
    <source>
        <dbReference type="ARBA" id="ARBA00001947"/>
    </source>
</evidence>
<keyword evidence="11" id="KW-0496">Mitochondrion</keyword>
<name>A0AAV2T621_CALDB</name>
<gene>
    <name evidence="14" type="ORF">CDAUBV1_LOCUS4152</name>
</gene>
<dbReference type="GO" id="GO:0005759">
    <property type="term" value="C:mitochondrial matrix"/>
    <property type="evidence" value="ECO:0007669"/>
    <property type="project" value="TreeGrafter"/>
</dbReference>
<evidence type="ECO:0000256" key="8">
    <source>
        <dbReference type="ARBA" id="ARBA00022833"/>
    </source>
</evidence>
<keyword evidence="10" id="KW-0482">Metalloprotease</keyword>
<keyword evidence="9" id="KW-0809">Transit peptide</keyword>
<evidence type="ECO:0000256" key="7">
    <source>
        <dbReference type="ARBA" id="ARBA00022801"/>
    </source>
</evidence>
<comment type="cofactor">
    <cofactor evidence="1">
        <name>Zn(2+)</name>
        <dbReference type="ChEBI" id="CHEBI:29105"/>
    </cofactor>
</comment>
<keyword evidence="6" id="KW-0479">Metal-binding</keyword>
<dbReference type="InterPro" id="IPR055130">
    <property type="entry name" value="PreP_C"/>
</dbReference>
<evidence type="ECO:0000256" key="4">
    <source>
        <dbReference type="ARBA" id="ARBA00020167"/>
    </source>
</evidence>
<dbReference type="PANTHER" id="PTHR43016:SF13">
    <property type="entry name" value="PRESEQUENCE PROTEASE, MITOCHONDRIAL"/>
    <property type="match status" value="1"/>
</dbReference>
<comment type="subcellular location">
    <subcellularLocation>
        <location evidence="2">Mitochondrion</location>
    </subcellularLocation>
</comment>
<dbReference type="InterPro" id="IPR011249">
    <property type="entry name" value="Metalloenz_LuxS/M16"/>
</dbReference>
<evidence type="ECO:0000259" key="13">
    <source>
        <dbReference type="SMART" id="SM01264"/>
    </source>
</evidence>
<evidence type="ECO:0000256" key="2">
    <source>
        <dbReference type="ARBA" id="ARBA00004173"/>
    </source>
</evidence>
<reference evidence="14" key="1">
    <citation type="submission" date="2024-06" db="EMBL/GenBank/DDBJ databases">
        <authorList>
            <person name="Liu X."/>
            <person name="Lenzi L."/>
            <person name="Haldenby T S."/>
            <person name="Uol C."/>
        </authorList>
    </citation>
    <scope>NUCLEOTIDE SEQUENCE</scope>
</reference>
<dbReference type="FunFam" id="3.30.830.10:FF:000013">
    <property type="entry name" value="Mitochondrial presequence protease"/>
    <property type="match status" value="1"/>
</dbReference>
<accession>A0AAV2T621</accession>
<dbReference type="Pfam" id="PF22516">
    <property type="entry name" value="PreP_C"/>
    <property type="match status" value="1"/>
</dbReference>
<evidence type="ECO:0000256" key="12">
    <source>
        <dbReference type="SAM" id="MobiDB-lite"/>
    </source>
</evidence>
<evidence type="ECO:0000313" key="15">
    <source>
        <dbReference type="Proteomes" id="UP001497525"/>
    </source>
</evidence>
<evidence type="ECO:0000256" key="11">
    <source>
        <dbReference type="ARBA" id="ARBA00023128"/>
    </source>
</evidence>
<dbReference type="GO" id="GO:0004222">
    <property type="term" value="F:metalloendopeptidase activity"/>
    <property type="evidence" value="ECO:0007669"/>
    <property type="project" value="TreeGrafter"/>
</dbReference>